<feature type="compositionally biased region" description="Basic and acidic residues" evidence="1">
    <location>
        <begin position="83"/>
        <end position="92"/>
    </location>
</feature>
<sequence length="92" mass="9633">MRFSPIMLAAIAALPAAASAQSLPDTHERVWSPAGKTPALHYRPLGAKACATARAAHPWTKGHTHATARCGERAEVAQQNADKAGRAERPGA</sequence>
<feature type="signal peptide" evidence="2">
    <location>
        <begin position="1"/>
        <end position="20"/>
    </location>
</feature>
<evidence type="ECO:0000313" key="3">
    <source>
        <dbReference type="EMBL" id="PZO92234.1"/>
    </source>
</evidence>
<accession>A0A2W5AC99</accession>
<evidence type="ECO:0000313" key="4">
    <source>
        <dbReference type="Proteomes" id="UP000249066"/>
    </source>
</evidence>
<reference evidence="3 4" key="1">
    <citation type="submission" date="2017-08" db="EMBL/GenBank/DDBJ databases">
        <title>Infants hospitalized years apart are colonized by the same room-sourced microbial strains.</title>
        <authorList>
            <person name="Brooks B."/>
            <person name="Olm M.R."/>
            <person name="Firek B.A."/>
            <person name="Baker R."/>
            <person name="Thomas B.C."/>
            <person name="Morowitz M.J."/>
            <person name="Banfield J.F."/>
        </authorList>
    </citation>
    <scope>NUCLEOTIDE SEQUENCE [LARGE SCALE GENOMIC DNA]</scope>
    <source>
        <strain evidence="3">S2_018_000_R2_101</strain>
    </source>
</reference>
<evidence type="ECO:0000256" key="2">
    <source>
        <dbReference type="SAM" id="SignalP"/>
    </source>
</evidence>
<comment type="caution">
    <text evidence="3">The sequence shown here is derived from an EMBL/GenBank/DDBJ whole genome shotgun (WGS) entry which is preliminary data.</text>
</comment>
<feature type="region of interest" description="Disordered" evidence="1">
    <location>
        <begin position="56"/>
        <end position="92"/>
    </location>
</feature>
<proteinExistence type="predicted"/>
<feature type="chain" id="PRO_5016089660" evidence="2">
    <location>
        <begin position="21"/>
        <end position="92"/>
    </location>
</feature>
<organism evidence="3 4">
    <name type="scientific">Sphingomonas sanxanigenens</name>
    <dbReference type="NCBI Taxonomy" id="397260"/>
    <lineage>
        <taxon>Bacteria</taxon>
        <taxon>Pseudomonadati</taxon>
        <taxon>Pseudomonadota</taxon>
        <taxon>Alphaproteobacteria</taxon>
        <taxon>Sphingomonadales</taxon>
        <taxon>Sphingomonadaceae</taxon>
        <taxon>Sphingomonas</taxon>
    </lineage>
</organism>
<gene>
    <name evidence="3" type="ORF">DI623_00290</name>
</gene>
<evidence type="ECO:0000256" key="1">
    <source>
        <dbReference type="SAM" id="MobiDB-lite"/>
    </source>
</evidence>
<dbReference type="EMBL" id="QFNN01000001">
    <property type="protein sequence ID" value="PZO92234.1"/>
    <property type="molecule type" value="Genomic_DNA"/>
</dbReference>
<name>A0A2W5AC99_9SPHN</name>
<protein>
    <submittedName>
        <fullName evidence="3">Uncharacterized protein</fullName>
    </submittedName>
</protein>
<feature type="region of interest" description="Disordered" evidence="1">
    <location>
        <begin position="18"/>
        <end position="37"/>
    </location>
</feature>
<dbReference type="AlphaFoldDB" id="A0A2W5AC99"/>
<dbReference type="Proteomes" id="UP000249066">
    <property type="component" value="Unassembled WGS sequence"/>
</dbReference>
<keyword evidence="2" id="KW-0732">Signal</keyword>